<evidence type="ECO:0000256" key="3">
    <source>
        <dbReference type="ARBA" id="ARBA00023295"/>
    </source>
</evidence>
<dbReference type="Gene3D" id="2.60.120.200">
    <property type="match status" value="1"/>
</dbReference>
<dbReference type="GO" id="GO:0005975">
    <property type="term" value="P:carbohydrate metabolic process"/>
    <property type="evidence" value="ECO:0007669"/>
    <property type="project" value="InterPro"/>
</dbReference>
<keyword evidence="3 6" id="KW-0326">Glycosidase</keyword>
<feature type="chain" id="PRO_5038758142" evidence="7">
    <location>
        <begin position="21"/>
        <end position="527"/>
    </location>
</feature>
<dbReference type="InterPro" id="IPR006710">
    <property type="entry name" value="Glyco_hydro_43"/>
</dbReference>
<dbReference type="SUPFAM" id="SSF49899">
    <property type="entry name" value="Concanavalin A-like lectins/glucanases"/>
    <property type="match status" value="1"/>
</dbReference>
<evidence type="ECO:0000313" key="9">
    <source>
        <dbReference type="EMBL" id="HJA84728.1"/>
    </source>
</evidence>
<feature type="active site" description="Proton donor" evidence="4">
    <location>
        <position position="217"/>
    </location>
</feature>
<evidence type="ECO:0000256" key="2">
    <source>
        <dbReference type="ARBA" id="ARBA00022801"/>
    </source>
</evidence>
<comment type="similarity">
    <text evidence="1 6">Belongs to the glycosyl hydrolase 43 family.</text>
</comment>
<accession>A0A9D2HVA0</accession>
<dbReference type="InterPro" id="IPR041542">
    <property type="entry name" value="GH43_C2"/>
</dbReference>
<protein>
    <submittedName>
        <fullName evidence="9">Glycoside hydrolase 43 family protein</fullName>
    </submittedName>
</protein>
<evidence type="ECO:0000256" key="6">
    <source>
        <dbReference type="RuleBase" id="RU361187"/>
    </source>
</evidence>
<sequence>MKIKSCIVAGALLWCPLCLTEAQQVWSPDNGDGSFTNPLLWGDWPDPDVIRVEDTFYMVSTSMHYVPGSPILKSKDLVNWEMAGYAVERYDEDPRYDMQGGTLYLNGSWANSIRYHNGKFYVAFCTPGGWGTEKGHFSVCEAEQPEGPWTRTIFPEYLYDPGLFFDDDGKVYVVHGQYKLYVTELNPDVKSVKSKPVEIWNKGVDDARCSGKNAGMEGAHVYKINGMYYILCPAGGTEGWQVCLRSKNIYGPYEHKVVIQDDSSYPPNGLHQGGMVQLENGDWWFIIMQDRGAIGRVPHLLPVCWTDGWPMLGSNGHDVAIYRKPDTGVTCPIQSPATTDEFEDTQLGLQWQWNHNPDNSRWSLKERKGYMRLKASQATDLTHARNTLTQRVQGPLSTGTVEMDIAGLKEGNVAGFGIFQSPYAYLAVKQKNGVRQLVVCHNGKTETVADRLTQDKVWLRARVTDKDFTARLYYSLDGANFLPAGEVLHMDLGYPWTANRFALFNFSETEEGVGGMADFNWFRFYNK</sequence>
<dbReference type="Proteomes" id="UP000823862">
    <property type="component" value="Unassembled WGS sequence"/>
</dbReference>
<feature type="active site" description="Proton acceptor" evidence="4">
    <location>
        <position position="46"/>
    </location>
</feature>
<evidence type="ECO:0000256" key="5">
    <source>
        <dbReference type="PIRSR" id="PIRSR606710-2"/>
    </source>
</evidence>
<dbReference type="AlphaFoldDB" id="A0A9D2HVA0"/>
<feature type="site" description="Important for catalytic activity, responsible for pKa modulation of the active site Glu and correct orientation of both the proton donor and substrate" evidence="5">
    <location>
        <position position="160"/>
    </location>
</feature>
<reference evidence="9" key="2">
    <citation type="submission" date="2021-04" db="EMBL/GenBank/DDBJ databases">
        <authorList>
            <person name="Gilroy R."/>
        </authorList>
    </citation>
    <scope>NUCLEOTIDE SEQUENCE</scope>
    <source>
        <strain evidence="9">ChiHjej12B11-9795</strain>
    </source>
</reference>
<dbReference type="EMBL" id="DWZI01000002">
    <property type="protein sequence ID" value="HJA84728.1"/>
    <property type="molecule type" value="Genomic_DNA"/>
</dbReference>
<dbReference type="Gene3D" id="2.115.10.20">
    <property type="entry name" value="Glycosyl hydrolase domain, family 43"/>
    <property type="match status" value="1"/>
</dbReference>
<evidence type="ECO:0000259" key="8">
    <source>
        <dbReference type="Pfam" id="PF17851"/>
    </source>
</evidence>
<dbReference type="Pfam" id="PF04616">
    <property type="entry name" value="Glyco_hydro_43"/>
    <property type="match status" value="1"/>
</dbReference>
<dbReference type="InterPro" id="IPR051795">
    <property type="entry name" value="Glycosyl_Hydrlase_43"/>
</dbReference>
<organism evidence="9 10">
    <name type="scientific">Candidatus Bacteroides avicola</name>
    <dbReference type="NCBI Taxonomy" id="2838468"/>
    <lineage>
        <taxon>Bacteria</taxon>
        <taxon>Pseudomonadati</taxon>
        <taxon>Bacteroidota</taxon>
        <taxon>Bacteroidia</taxon>
        <taxon>Bacteroidales</taxon>
        <taxon>Bacteroidaceae</taxon>
        <taxon>Bacteroides</taxon>
    </lineage>
</organism>
<feature type="signal peptide" evidence="7">
    <location>
        <begin position="1"/>
        <end position="20"/>
    </location>
</feature>
<evidence type="ECO:0000256" key="7">
    <source>
        <dbReference type="SAM" id="SignalP"/>
    </source>
</evidence>
<comment type="caution">
    <text evidence="9">The sequence shown here is derived from an EMBL/GenBank/DDBJ whole genome shotgun (WGS) entry which is preliminary data.</text>
</comment>
<name>A0A9D2HVA0_9BACE</name>
<reference evidence="9" key="1">
    <citation type="journal article" date="2021" name="PeerJ">
        <title>Extensive microbial diversity within the chicken gut microbiome revealed by metagenomics and culture.</title>
        <authorList>
            <person name="Gilroy R."/>
            <person name="Ravi A."/>
            <person name="Getino M."/>
            <person name="Pursley I."/>
            <person name="Horton D.L."/>
            <person name="Alikhan N.F."/>
            <person name="Baker D."/>
            <person name="Gharbi K."/>
            <person name="Hall N."/>
            <person name="Watson M."/>
            <person name="Adriaenssens E.M."/>
            <person name="Foster-Nyarko E."/>
            <person name="Jarju S."/>
            <person name="Secka A."/>
            <person name="Antonio M."/>
            <person name="Oren A."/>
            <person name="Chaudhuri R.R."/>
            <person name="La Ragione R."/>
            <person name="Hildebrand F."/>
            <person name="Pallen M.J."/>
        </authorList>
    </citation>
    <scope>NUCLEOTIDE SEQUENCE</scope>
    <source>
        <strain evidence="9">ChiHjej12B11-9795</strain>
    </source>
</reference>
<evidence type="ECO:0000256" key="4">
    <source>
        <dbReference type="PIRSR" id="PIRSR606710-1"/>
    </source>
</evidence>
<dbReference type="PANTHER" id="PTHR42812:SF12">
    <property type="entry name" value="BETA-XYLOSIDASE-RELATED"/>
    <property type="match status" value="1"/>
</dbReference>
<proteinExistence type="inferred from homology"/>
<keyword evidence="2 6" id="KW-0378">Hydrolase</keyword>
<dbReference type="CDD" id="cd09001">
    <property type="entry name" value="GH43_FsAxh1-like"/>
    <property type="match status" value="1"/>
</dbReference>
<evidence type="ECO:0000313" key="10">
    <source>
        <dbReference type="Proteomes" id="UP000823862"/>
    </source>
</evidence>
<dbReference type="PANTHER" id="PTHR42812">
    <property type="entry name" value="BETA-XYLOSIDASE"/>
    <property type="match status" value="1"/>
</dbReference>
<keyword evidence="7" id="KW-0732">Signal</keyword>
<gene>
    <name evidence="9" type="ORF">H9950_00750</name>
</gene>
<dbReference type="InterPro" id="IPR013320">
    <property type="entry name" value="ConA-like_dom_sf"/>
</dbReference>
<dbReference type="SUPFAM" id="SSF75005">
    <property type="entry name" value="Arabinanase/levansucrase/invertase"/>
    <property type="match status" value="1"/>
</dbReference>
<evidence type="ECO:0000256" key="1">
    <source>
        <dbReference type="ARBA" id="ARBA00009865"/>
    </source>
</evidence>
<dbReference type="GO" id="GO:0004553">
    <property type="term" value="F:hydrolase activity, hydrolyzing O-glycosyl compounds"/>
    <property type="evidence" value="ECO:0007669"/>
    <property type="project" value="InterPro"/>
</dbReference>
<dbReference type="Pfam" id="PF17851">
    <property type="entry name" value="GH43_C2"/>
    <property type="match status" value="1"/>
</dbReference>
<dbReference type="InterPro" id="IPR023296">
    <property type="entry name" value="Glyco_hydro_beta-prop_sf"/>
</dbReference>
<feature type="domain" description="Beta-xylosidase C-terminal Concanavalin A-like" evidence="8">
    <location>
        <begin position="339"/>
        <end position="524"/>
    </location>
</feature>